<dbReference type="Proteomes" id="UP000554054">
    <property type="component" value="Unassembled WGS sequence"/>
</dbReference>
<evidence type="ECO:0000259" key="1">
    <source>
        <dbReference type="Pfam" id="PF09359"/>
    </source>
</evidence>
<dbReference type="Pfam" id="PF09359">
    <property type="entry name" value="VTC"/>
    <property type="match status" value="1"/>
</dbReference>
<dbReference type="InterPro" id="IPR042267">
    <property type="entry name" value="VTC_sf"/>
</dbReference>
<dbReference type="InterPro" id="IPR018966">
    <property type="entry name" value="VTC_domain"/>
</dbReference>
<dbReference type="RefSeq" id="WP_185991325.1">
    <property type="nucleotide sequence ID" value="NZ_JACCAE010000001.1"/>
</dbReference>
<organism evidence="2 3">
    <name type="scientific">Janibacter cremeus</name>
    <dbReference type="NCBI Taxonomy" id="1285192"/>
    <lineage>
        <taxon>Bacteria</taxon>
        <taxon>Bacillati</taxon>
        <taxon>Actinomycetota</taxon>
        <taxon>Actinomycetes</taxon>
        <taxon>Micrococcales</taxon>
        <taxon>Intrasporangiaceae</taxon>
        <taxon>Janibacter</taxon>
    </lineage>
</organism>
<proteinExistence type="predicted"/>
<feature type="domain" description="VTC" evidence="1">
    <location>
        <begin position="32"/>
        <end position="237"/>
    </location>
</feature>
<name>A0A852VN98_9MICO</name>
<evidence type="ECO:0000313" key="2">
    <source>
        <dbReference type="EMBL" id="NYF98527.1"/>
    </source>
</evidence>
<keyword evidence="3" id="KW-1185">Reference proteome</keyword>
<evidence type="ECO:0000313" key="3">
    <source>
        <dbReference type="Proteomes" id="UP000554054"/>
    </source>
</evidence>
<sequence>MTASRAALCDGVAELPPVGLDEVLSVAGLQTRTDHKYLLTPEQFTAMLDGLGGDFSVLEMEGRRLFDYESVYFDTLDLALFRAHRQGRRRRYKVRTRTYLDSQETMFEVKLKGHRGQTVKRRTPHPLHERHHLTREATSFLAEVLGDEYGVTPPDLVQAMVTTYARATLVNVHEGSRLTCDVGLVCAEGETRQPGPDLVLVESKSASGDAPADRELARMGVRKQSLSKYCIGTALLHPHLPANPWNRLLRQRFGSQRQLLPA</sequence>
<dbReference type="EMBL" id="JACCAE010000001">
    <property type="protein sequence ID" value="NYF98527.1"/>
    <property type="molecule type" value="Genomic_DNA"/>
</dbReference>
<dbReference type="AlphaFoldDB" id="A0A852VN98"/>
<gene>
    <name evidence="2" type="ORF">BJY20_001919</name>
</gene>
<accession>A0A852VN98</accession>
<reference evidence="2 3" key="1">
    <citation type="submission" date="2020-07" db="EMBL/GenBank/DDBJ databases">
        <title>Sequencing the genomes of 1000 actinobacteria strains.</title>
        <authorList>
            <person name="Klenk H.-P."/>
        </authorList>
    </citation>
    <scope>NUCLEOTIDE SEQUENCE [LARGE SCALE GENOMIC DNA]</scope>
    <source>
        <strain evidence="2 3">DSM 26154</strain>
    </source>
</reference>
<dbReference type="InterPro" id="IPR033469">
    <property type="entry name" value="CYTH-like_dom_sf"/>
</dbReference>
<dbReference type="GO" id="GO:0006799">
    <property type="term" value="P:polyphosphate biosynthetic process"/>
    <property type="evidence" value="ECO:0007669"/>
    <property type="project" value="UniProtKB-ARBA"/>
</dbReference>
<comment type="caution">
    <text evidence="2">The sequence shown here is derived from an EMBL/GenBank/DDBJ whole genome shotgun (WGS) entry which is preliminary data.</text>
</comment>
<protein>
    <recommendedName>
        <fullName evidence="1">VTC domain-containing protein</fullName>
    </recommendedName>
</protein>
<dbReference type="Gene3D" id="3.20.100.30">
    <property type="entry name" value="VTC, catalytic tunnel domain"/>
    <property type="match status" value="1"/>
</dbReference>
<dbReference type="SUPFAM" id="SSF55154">
    <property type="entry name" value="CYTH-like phosphatases"/>
    <property type="match status" value="1"/>
</dbReference>